<sequence length="176" mass="18117">MKRGGLAKGRALVKGRALPIVGAVAVVALACAVWFAVQASALQPEDNAALVDQSATAELCDQVSAGVKAVFSYDYGDLERTTRAAADVLTGAAVDQYRTQFAAAGKRAAAGKLIRTTTIRSIGVRTLHGDDASLLLFLDQQTITPGGGAPQSAVAQLGVTAHRADGQWKITGLDAL</sequence>
<keyword evidence="3" id="KW-1133">Transmembrane helix</keyword>
<keyword evidence="5" id="KW-1185">Reference proteome</keyword>
<dbReference type="PANTHER" id="PTHR37042:SF4">
    <property type="entry name" value="OUTER MEMBRANE PROTEIN RV1973"/>
    <property type="match status" value="1"/>
</dbReference>
<keyword evidence="2 3" id="KW-0472">Membrane</keyword>
<organism evidence="4 5">
    <name type="scientific">Amycolatopsis saalfeldensis</name>
    <dbReference type="NCBI Taxonomy" id="394193"/>
    <lineage>
        <taxon>Bacteria</taxon>
        <taxon>Bacillati</taxon>
        <taxon>Actinomycetota</taxon>
        <taxon>Actinomycetes</taxon>
        <taxon>Pseudonocardiales</taxon>
        <taxon>Pseudonocardiaceae</taxon>
        <taxon>Amycolatopsis</taxon>
    </lineage>
</organism>
<comment type="subcellular location">
    <subcellularLocation>
        <location evidence="1">Membrane</location>
    </subcellularLocation>
</comment>
<accession>A0A1H8X2S3</accession>
<proteinExistence type="predicted"/>
<dbReference type="AlphaFoldDB" id="A0A1H8X2S3"/>
<reference evidence="5" key="1">
    <citation type="submission" date="2016-10" db="EMBL/GenBank/DDBJ databases">
        <authorList>
            <person name="Varghese N."/>
            <person name="Submissions S."/>
        </authorList>
    </citation>
    <scope>NUCLEOTIDE SEQUENCE [LARGE SCALE GENOMIC DNA]</scope>
    <source>
        <strain evidence="5">DSM 44993</strain>
    </source>
</reference>
<dbReference type="Proteomes" id="UP000198582">
    <property type="component" value="Unassembled WGS sequence"/>
</dbReference>
<dbReference type="GO" id="GO:0016020">
    <property type="term" value="C:membrane"/>
    <property type="evidence" value="ECO:0007669"/>
    <property type="project" value="UniProtKB-SubCell"/>
</dbReference>
<dbReference type="EMBL" id="FOEF01000006">
    <property type="protein sequence ID" value="SEP34222.1"/>
    <property type="molecule type" value="Genomic_DNA"/>
</dbReference>
<evidence type="ECO:0000256" key="3">
    <source>
        <dbReference type="SAM" id="Phobius"/>
    </source>
</evidence>
<dbReference type="STRING" id="394193.SAMN04489732_106210"/>
<name>A0A1H8X2S3_9PSEU</name>
<gene>
    <name evidence="4" type="ORF">SAMN04489732_106210</name>
</gene>
<keyword evidence="3" id="KW-0812">Transmembrane</keyword>
<evidence type="ECO:0000313" key="4">
    <source>
        <dbReference type="EMBL" id="SEP34222.1"/>
    </source>
</evidence>
<feature type="transmembrane region" description="Helical" evidence="3">
    <location>
        <begin position="20"/>
        <end position="37"/>
    </location>
</feature>
<evidence type="ECO:0000256" key="2">
    <source>
        <dbReference type="ARBA" id="ARBA00023136"/>
    </source>
</evidence>
<evidence type="ECO:0000256" key="1">
    <source>
        <dbReference type="ARBA" id="ARBA00004370"/>
    </source>
</evidence>
<dbReference type="PROSITE" id="PS51257">
    <property type="entry name" value="PROKAR_LIPOPROTEIN"/>
    <property type="match status" value="1"/>
</dbReference>
<evidence type="ECO:0000313" key="5">
    <source>
        <dbReference type="Proteomes" id="UP000198582"/>
    </source>
</evidence>
<protein>
    <submittedName>
        <fullName evidence="4">Mce-associated membrane protein</fullName>
    </submittedName>
</protein>
<dbReference type="PANTHER" id="PTHR37042">
    <property type="entry name" value="OUTER MEMBRANE PROTEIN RV1973"/>
    <property type="match status" value="1"/>
</dbReference>